<comment type="similarity">
    <text evidence="1">Belongs to the bacterial solute-binding protein 5 family.</text>
</comment>
<evidence type="ECO:0000259" key="4">
    <source>
        <dbReference type="Pfam" id="PF00496"/>
    </source>
</evidence>
<dbReference type="OrthoDB" id="9801912at2"/>
<dbReference type="InterPro" id="IPR039424">
    <property type="entry name" value="SBP_5"/>
</dbReference>
<proteinExistence type="inferred from homology"/>
<dbReference type="CDD" id="cd08493">
    <property type="entry name" value="PBP2_DppA_like"/>
    <property type="match status" value="1"/>
</dbReference>
<organism evidence="5 6">
    <name type="scientific">[Haemophilus] felis</name>
    <dbReference type="NCBI Taxonomy" id="123822"/>
    <lineage>
        <taxon>Bacteria</taxon>
        <taxon>Pseudomonadati</taxon>
        <taxon>Pseudomonadota</taxon>
        <taxon>Gammaproteobacteria</taxon>
        <taxon>Pasteurellales</taxon>
        <taxon>Pasteurellaceae</taxon>
    </lineage>
</organism>
<dbReference type="InterPro" id="IPR000914">
    <property type="entry name" value="SBP_5_dom"/>
</dbReference>
<accession>A0A1T0BAJ9</accession>
<dbReference type="GO" id="GO:0030288">
    <property type="term" value="C:outer membrane-bounded periplasmic space"/>
    <property type="evidence" value="ECO:0007669"/>
    <property type="project" value="TreeGrafter"/>
</dbReference>
<dbReference type="GO" id="GO:1904680">
    <property type="term" value="F:peptide transmembrane transporter activity"/>
    <property type="evidence" value="ECO:0007669"/>
    <property type="project" value="TreeGrafter"/>
</dbReference>
<comment type="caution">
    <text evidence="5">The sequence shown here is derived from an EMBL/GenBank/DDBJ whole genome shotgun (WGS) entry which is preliminary data.</text>
</comment>
<dbReference type="InterPro" id="IPR030678">
    <property type="entry name" value="Peptide/Ni-bd"/>
</dbReference>
<reference evidence="5 6" key="1">
    <citation type="submission" date="2017-02" db="EMBL/GenBank/DDBJ databases">
        <title>Draft genome sequence of Haemophilus felis CCUG 31170 type strain.</title>
        <authorList>
            <person name="Engstrom-Jakobsson H."/>
            <person name="Salva-Serra F."/>
            <person name="Thorell K."/>
            <person name="Gonzales-Siles L."/>
            <person name="Karlsson R."/>
            <person name="Boulund F."/>
            <person name="Engstrand L."/>
            <person name="Kristiansson E."/>
            <person name="Moore E."/>
        </authorList>
    </citation>
    <scope>NUCLEOTIDE SEQUENCE [LARGE SCALE GENOMIC DNA]</scope>
    <source>
        <strain evidence="5 6">CCUG 31170</strain>
    </source>
</reference>
<dbReference type="FunFam" id="3.10.105.10:FF:000002">
    <property type="entry name" value="Dipeptide ABC transporter, substrate-binding protein"/>
    <property type="match status" value="1"/>
</dbReference>
<dbReference type="Gene3D" id="3.40.190.10">
    <property type="entry name" value="Periplasmic binding protein-like II"/>
    <property type="match status" value="1"/>
</dbReference>
<name>A0A1T0BAJ9_9PAST</name>
<evidence type="ECO:0000256" key="3">
    <source>
        <dbReference type="SAM" id="SignalP"/>
    </source>
</evidence>
<protein>
    <submittedName>
        <fullName evidence="5">ABC transporter substrate-binding protein</fullName>
    </submittedName>
</protein>
<dbReference type="PIRSF" id="PIRSF002741">
    <property type="entry name" value="MppA"/>
    <property type="match status" value="1"/>
</dbReference>
<gene>
    <name evidence="5" type="ORF">B0188_01135</name>
</gene>
<evidence type="ECO:0000313" key="5">
    <source>
        <dbReference type="EMBL" id="OOS07155.1"/>
    </source>
</evidence>
<dbReference type="Pfam" id="PF00496">
    <property type="entry name" value="SBP_bac_5"/>
    <property type="match status" value="1"/>
</dbReference>
<dbReference type="Proteomes" id="UP000190023">
    <property type="component" value="Unassembled WGS sequence"/>
</dbReference>
<sequence>MKKSMKLSLFTLALISGSAMAAPKTFVYCLEASPSFLSPQLGTDGATLDATGRAIFNKLTTFEPGTTNVVPDLAEKWDVSEDGKTYIFHLRKGVKFHANKVFKPTRDFNADDVLFSFNRQLDPNHPYHKVSGGNYEYFIGMDMQNIIDKVEKVDDYTVKISLKVANAPFLANLAMDFASILSAEYGDKMLKAGKPETVDNQPIGTGPFEFVSYQKDSTVRYKAFEQYWAGKAKIDRLVFAITPDASVRYAKLIKGECHAMPYPNPADIEKLKADPKIEVLTRPGLNIGYLNFNVQKAPFDNVKVRQALSYAVNKDAIIDAVYQGAGQKAKNPIPPTMWSYNEDVKDYDYDPEKAKALLKEAGFENGFETDLWAMPVSRPYNPNARRMAELIQADWEKVGVKAKIVSYEWGEYLKRMRAGDHQTGMIGWTGDNGDPDNFLNTLLSCSAVETGSNYAKFCHKEFDGIVTQATQETDKAKRTELYKQAQVLFKEQAPWITVAHSTTYFPVRKEVKGYVVSPFGVHDFYSVDLEK</sequence>
<dbReference type="GO" id="GO:0042938">
    <property type="term" value="P:dipeptide transport"/>
    <property type="evidence" value="ECO:0007669"/>
    <property type="project" value="TreeGrafter"/>
</dbReference>
<dbReference type="PANTHER" id="PTHR30290:SF38">
    <property type="entry name" value="D,D-DIPEPTIDE-BINDING PERIPLASMIC PROTEIN DDPA-RELATED"/>
    <property type="match status" value="1"/>
</dbReference>
<dbReference type="SUPFAM" id="SSF53850">
    <property type="entry name" value="Periplasmic binding protein-like II"/>
    <property type="match status" value="1"/>
</dbReference>
<dbReference type="FunFam" id="3.40.190.10:FF:000036">
    <property type="entry name" value="Dipeptide ABC transporter, substrate-binding protein"/>
    <property type="match status" value="1"/>
</dbReference>
<evidence type="ECO:0000256" key="1">
    <source>
        <dbReference type="ARBA" id="ARBA00005695"/>
    </source>
</evidence>
<feature type="signal peptide" evidence="3">
    <location>
        <begin position="1"/>
        <end position="21"/>
    </location>
</feature>
<keyword evidence="6" id="KW-1185">Reference proteome</keyword>
<feature type="domain" description="Solute-binding protein family 5" evidence="4">
    <location>
        <begin position="68"/>
        <end position="447"/>
    </location>
</feature>
<dbReference type="PROSITE" id="PS01040">
    <property type="entry name" value="SBP_BACTERIAL_5"/>
    <property type="match status" value="1"/>
</dbReference>
<dbReference type="STRING" id="123822.B0188_01135"/>
<dbReference type="EMBL" id="MUYB01000004">
    <property type="protein sequence ID" value="OOS07155.1"/>
    <property type="molecule type" value="Genomic_DNA"/>
</dbReference>
<dbReference type="PANTHER" id="PTHR30290">
    <property type="entry name" value="PERIPLASMIC BINDING COMPONENT OF ABC TRANSPORTER"/>
    <property type="match status" value="1"/>
</dbReference>
<feature type="chain" id="PRO_5012097282" evidence="3">
    <location>
        <begin position="22"/>
        <end position="531"/>
    </location>
</feature>
<dbReference type="Gene3D" id="3.90.76.10">
    <property type="entry name" value="Dipeptide-binding Protein, Domain 1"/>
    <property type="match status" value="1"/>
</dbReference>
<dbReference type="Gene3D" id="3.10.105.10">
    <property type="entry name" value="Dipeptide-binding Protein, Domain 3"/>
    <property type="match status" value="1"/>
</dbReference>
<evidence type="ECO:0000256" key="2">
    <source>
        <dbReference type="ARBA" id="ARBA00022729"/>
    </source>
</evidence>
<keyword evidence="2 3" id="KW-0732">Signal</keyword>
<dbReference type="InterPro" id="IPR023765">
    <property type="entry name" value="SBP_5_CS"/>
</dbReference>
<dbReference type="FunFam" id="3.90.76.10:FF:000002">
    <property type="entry name" value="Dipeptide ABC transporter, substrate-binding protein"/>
    <property type="match status" value="1"/>
</dbReference>
<dbReference type="AlphaFoldDB" id="A0A1T0BAJ9"/>
<evidence type="ECO:0000313" key="6">
    <source>
        <dbReference type="Proteomes" id="UP000190023"/>
    </source>
</evidence>
<dbReference type="GO" id="GO:0043190">
    <property type="term" value="C:ATP-binding cassette (ABC) transporter complex"/>
    <property type="evidence" value="ECO:0007669"/>
    <property type="project" value="InterPro"/>
</dbReference>